<protein>
    <recommendedName>
        <fullName evidence="7">O-methyltransferase</fullName>
    </recommendedName>
</protein>
<evidence type="ECO:0000256" key="4">
    <source>
        <dbReference type="ARBA" id="ARBA00023453"/>
    </source>
</evidence>
<dbReference type="GO" id="GO:0008171">
    <property type="term" value="F:O-methyltransferase activity"/>
    <property type="evidence" value="ECO:0007669"/>
    <property type="project" value="InterPro"/>
</dbReference>
<dbReference type="AlphaFoldDB" id="A0AAD4GW41"/>
<comment type="similarity">
    <text evidence="4">Belongs to the class I-like SAM-binding methyltransferase superfamily. Cation-dependent O-methyltransferase family.</text>
</comment>
<keyword evidence="2" id="KW-0808">Transferase</keyword>
<evidence type="ECO:0000256" key="2">
    <source>
        <dbReference type="ARBA" id="ARBA00022679"/>
    </source>
</evidence>
<dbReference type="SUPFAM" id="SSF53335">
    <property type="entry name" value="S-adenosyl-L-methionine-dependent methyltransferases"/>
    <property type="match status" value="1"/>
</dbReference>
<dbReference type="InterPro" id="IPR029063">
    <property type="entry name" value="SAM-dependent_MTases_sf"/>
</dbReference>
<evidence type="ECO:0000313" key="5">
    <source>
        <dbReference type="EMBL" id="KAF9891492.1"/>
    </source>
</evidence>
<keyword evidence="1" id="KW-0489">Methyltransferase</keyword>
<comment type="caution">
    <text evidence="5">The sequence shown here is derived from an EMBL/GenBank/DDBJ whole genome shotgun (WGS) entry which is preliminary data.</text>
</comment>
<dbReference type="CDD" id="cd02440">
    <property type="entry name" value="AdoMet_MTases"/>
    <property type="match status" value="1"/>
</dbReference>
<dbReference type="Proteomes" id="UP001194746">
    <property type="component" value="Unassembled WGS sequence"/>
</dbReference>
<keyword evidence="3" id="KW-0949">S-adenosyl-L-methionine</keyword>
<keyword evidence="6" id="KW-1185">Reference proteome</keyword>
<gene>
    <name evidence="5" type="ORF">FE257_003959</name>
</gene>
<dbReference type="GO" id="GO:0032259">
    <property type="term" value="P:methylation"/>
    <property type="evidence" value="ECO:0007669"/>
    <property type="project" value="UniProtKB-KW"/>
</dbReference>
<proteinExistence type="inferred from homology"/>
<name>A0AAD4GW41_ASPNN</name>
<dbReference type="PANTHER" id="PTHR10509:SF14">
    <property type="entry name" value="CAFFEOYL-COA O-METHYLTRANSFERASE 3-RELATED"/>
    <property type="match status" value="1"/>
</dbReference>
<accession>A0AAD4GW41</accession>
<dbReference type="PROSITE" id="PS51682">
    <property type="entry name" value="SAM_OMT_I"/>
    <property type="match status" value="1"/>
</dbReference>
<dbReference type="GO" id="GO:0008757">
    <property type="term" value="F:S-adenosylmethionine-dependent methyltransferase activity"/>
    <property type="evidence" value="ECO:0007669"/>
    <property type="project" value="TreeGrafter"/>
</dbReference>
<reference evidence="5" key="2">
    <citation type="submission" date="2020-02" db="EMBL/GenBank/DDBJ databases">
        <authorList>
            <person name="Gilchrist C.L.M."/>
            <person name="Chooi Y.-H."/>
        </authorList>
    </citation>
    <scope>NUCLEOTIDE SEQUENCE</scope>
    <source>
        <strain evidence="5">MST-FP2251</strain>
    </source>
</reference>
<sequence length="236" mass="25906">MADKCILSSTPDEITKLGAYCLSNSTPLPASIRDVAATTASETGSKSMMACSLVQCHWLMTTTEMLRPKRVLELGTFTGVSTLAFYEATRDSLAEIITVELDKEYASMAERGFGKYVSGGRVELLRMCCADALRLVKGQFDLIYIDADKGGYAGYLRDILDRRLLSSRGVVLVDNALIFGLVVDDSFTSNVPAGRLESFQESAAQLRKFNEFVASDSRITCSLLPAFDGVMCIRWR</sequence>
<dbReference type="EMBL" id="VCAU01000018">
    <property type="protein sequence ID" value="KAF9891492.1"/>
    <property type="molecule type" value="Genomic_DNA"/>
</dbReference>
<dbReference type="Pfam" id="PF01596">
    <property type="entry name" value="Methyltransf_3"/>
    <property type="match status" value="1"/>
</dbReference>
<dbReference type="PANTHER" id="PTHR10509">
    <property type="entry name" value="O-METHYLTRANSFERASE-RELATED"/>
    <property type="match status" value="1"/>
</dbReference>
<dbReference type="Gene3D" id="3.40.50.150">
    <property type="entry name" value="Vaccinia Virus protein VP39"/>
    <property type="match status" value="1"/>
</dbReference>
<evidence type="ECO:0000313" key="6">
    <source>
        <dbReference type="Proteomes" id="UP001194746"/>
    </source>
</evidence>
<evidence type="ECO:0000256" key="1">
    <source>
        <dbReference type="ARBA" id="ARBA00022603"/>
    </source>
</evidence>
<dbReference type="InterPro" id="IPR050362">
    <property type="entry name" value="Cation-dep_OMT"/>
</dbReference>
<evidence type="ECO:0000256" key="3">
    <source>
        <dbReference type="ARBA" id="ARBA00022691"/>
    </source>
</evidence>
<dbReference type="InterPro" id="IPR002935">
    <property type="entry name" value="SAM_O-MeTrfase"/>
</dbReference>
<organism evidence="5 6">
    <name type="scientific">Aspergillus nanangensis</name>
    <dbReference type="NCBI Taxonomy" id="2582783"/>
    <lineage>
        <taxon>Eukaryota</taxon>
        <taxon>Fungi</taxon>
        <taxon>Dikarya</taxon>
        <taxon>Ascomycota</taxon>
        <taxon>Pezizomycotina</taxon>
        <taxon>Eurotiomycetes</taxon>
        <taxon>Eurotiomycetidae</taxon>
        <taxon>Eurotiales</taxon>
        <taxon>Aspergillaceae</taxon>
        <taxon>Aspergillus</taxon>
        <taxon>Aspergillus subgen. Circumdati</taxon>
    </lineage>
</organism>
<evidence type="ECO:0008006" key="7">
    <source>
        <dbReference type="Google" id="ProtNLM"/>
    </source>
</evidence>
<reference evidence="5" key="1">
    <citation type="journal article" date="2019" name="Beilstein J. Org. Chem.">
        <title>Nanangenines: drimane sesquiterpenoids as the dominant metabolite cohort of a novel Australian fungus, Aspergillus nanangensis.</title>
        <authorList>
            <person name="Lacey H.J."/>
            <person name="Gilchrist C.L.M."/>
            <person name="Crombie A."/>
            <person name="Kalaitzis J.A."/>
            <person name="Vuong D."/>
            <person name="Rutledge P.J."/>
            <person name="Turner P."/>
            <person name="Pitt J.I."/>
            <person name="Lacey E."/>
            <person name="Chooi Y.H."/>
            <person name="Piggott A.M."/>
        </authorList>
    </citation>
    <scope>NUCLEOTIDE SEQUENCE</scope>
    <source>
        <strain evidence="5">MST-FP2251</strain>
    </source>
</reference>